<dbReference type="Gene3D" id="3.10.10.10">
    <property type="entry name" value="HIV Type 1 Reverse Transcriptase, subunit A, domain 1"/>
    <property type="match status" value="1"/>
</dbReference>
<evidence type="ECO:0000313" key="2">
    <source>
        <dbReference type="EMBL" id="CAC5395871.1"/>
    </source>
</evidence>
<organism evidence="2 3">
    <name type="scientific">Mytilus coruscus</name>
    <name type="common">Sea mussel</name>
    <dbReference type="NCBI Taxonomy" id="42192"/>
    <lineage>
        <taxon>Eukaryota</taxon>
        <taxon>Metazoa</taxon>
        <taxon>Spiralia</taxon>
        <taxon>Lophotrochozoa</taxon>
        <taxon>Mollusca</taxon>
        <taxon>Bivalvia</taxon>
        <taxon>Autobranchia</taxon>
        <taxon>Pteriomorphia</taxon>
        <taxon>Mytilida</taxon>
        <taxon>Mytiloidea</taxon>
        <taxon>Mytilidae</taxon>
        <taxon>Mytilinae</taxon>
        <taxon>Mytilus</taxon>
    </lineage>
</organism>
<dbReference type="PANTHER" id="PTHR37984">
    <property type="entry name" value="PROTEIN CBG26694"/>
    <property type="match status" value="1"/>
</dbReference>
<keyword evidence="3" id="KW-1185">Reference proteome</keyword>
<feature type="domain" description="Peptidase A9" evidence="1">
    <location>
        <begin position="366"/>
        <end position="419"/>
    </location>
</feature>
<dbReference type="InterPro" id="IPR001641">
    <property type="entry name" value="Spumavirus_A9"/>
</dbReference>
<dbReference type="PANTHER" id="PTHR37984:SF5">
    <property type="entry name" value="PROTEIN NYNRIN-LIKE"/>
    <property type="match status" value="1"/>
</dbReference>
<evidence type="ECO:0000313" key="3">
    <source>
        <dbReference type="Proteomes" id="UP000507470"/>
    </source>
</evidence>
<dbReference type="InterPro" id="IPR043502">
    <property type="entry name" value="DNA/RNA_pol_sf"/>
</dbReference>
<evidence type="ECO:0000259" key="1">
    <source>
        <dbReference type="Pfam" id="PF03539"/>
    </source>
</evidence>
<dbReference type="GO" id="GO:0006508">
    <property type="term" value="P:proteolysis"/>
    <property type="evidence" value="ECO:0007669"/>
    <property type="project" value="InterPro"/>
</dbReference>
<dbReference type="Proteomes" id="UP000507470">
    <property type="component" value="Unassembled WGS sequence"/>
</dbReference>
<proteinExistence type="predicted"/>
<gene>
    <name evidence="2" type="ORF">MCOR_30493</name>
</gene>
<accession>A0A6J8CJD3</accession>
<protein>
    <recommendedName>
        <fullName evidence="1">Peptidase A9 domain-containing protein</fullName>
    </recommendedName>
</protein>
<dbReference type="AlphaFoldDB" id="A0A6J8CJD3"/>
<dbReference type="Pfam" id="PF03539">
    <property type="entry name" value="Spuma_A9PTase"/>
    <property type="match status" value="1"/>
</dbReference>
<dbReference type="InterPro" id="IPR050951">
    <property type="entry name" value="Retrovirus_Pol_polyprotein"/>
</dbReference>
<dbReference type="OrthoDB" id="6156608at2759"/>
<dbReference type="GO" id="GO:0004190">
    <property type="term" value="F:aspartic-type endopeptidase activity"/>
    <property type="evidence" value="ECO:0007669"/>
    <property type="project" value="InterPro"/>
</dbReference>
<dbReference type="EMBL" id="CACVKT020005595">
    <property type="protein sequence ID" value="CAC5395871.1"/>
    <property type="molecule type" value="Genomic_DNA"/>
</dbReference>
<dbReference type="SUPFAM" id="SSF56672">
    <property type="entry name" value="DNA/RNA polymerases"/>
    <property type="match status" value="1"/>
</dbReference>
<reference evidence="2 3" key="1">
    <citation type="submission" date="2020-06" db="EMBL/GenBank/DDBJ databases">
        <authorList>
            <person name="Li R."/>
            <person name="Bekaert M."/>
        </authorList>
    </citation>
    <scope>NUCLEOTIDE SEQUENCE [LARGE SCALE GENOMIC DNA]</scope>
    <source>
        <strain evidence="3">wild</strain>
    </source>
</reference>
<name>A0A6J8CJD3_MYTCO</name>
<sequence length="584" mass="67521">MNESSEIVTFGPSTSIVEEQDTERHNIVDKENSLKDKHGQRDDLLELFKGQLNEFNHSLIRGFDVMTNQMQNFIGIMSLRTDDSQDMPRRQVAEQINRVETSHNVENKGERNIVHRTPYQIRDVNSNNWRDSMLEKKMKPQKYDGKEDLEEYLTQFELISELNNWGYKSNSLYLAGNRKTGDARGIINELNEHDRRDFDAIVNALKTRFGSIHEAEVFRSELQTRVKGRTENAIPFKDIRIRLREVSPKTVAEAENIAVRLDAVHMADRSRNCNIKARGVDTETNDLSTKIDEVIKKIDKVSNEVETLKSKDTRSQEFKGNNRNYDLEPLQFLVNEFLMIGVPREVLEGVDQLPELLKNLYDESSEELSNEQQEMLQKLLLKHNNLFFKTSQDIGNISIVEHTIDTGDAKPIKLRPYRIPLSKKLDAEEEIRKMADIGIIEPSSSAWCAPIVMVTKKNGSIRFCCDFRKINHLTIKNYQPLPRIDDSLAALNDCRWLRHNVSEKGIATDEEKIKAVKDWTIPKNVKQERKDVDIIFSSEMENKEGKEILQVVSLEKPIYQEHDDPFIKNGLATHTYPVKNVVRS</sequence>